<evidence type="ECO:0000313" key="3">
    <source>
        <dbReference type="Proteomes" id="UP001058860"/>
    </source>
</evidence>
<keyword evidence="1" id="KW-0812">Transmembrane</keyword>
<proteinExistence type="predicted"/>
<feature type="transmembrane region" description="Helical" evidence="1">
    <location>
        <begin position="293"/>
        <end position="313"/>
    </location>
</feature>
<feature type="transmembrane region" description="Helical" evidence="1">
    <location>
        <begin position="213"/>
        <end position="231"/>
    </location>
</feature>
<feature type="transmembrane region" description="Helical" evidence="1">
    <location>
        <begin position="251"/>
        <end position="281"/>
    </location>
</feature>
<protein>
    <recommendedName>
        <fullName evidence="4">Glycosyltransferase RgtA/B/C/D-like domain-containing protein</fullName>
    </recommendedName>
</protein>
<dbReference type="RefSeq" id="WP_353863296.1">
    <property type="nucleotide sequence ID" value="NZ_CP088295.1"/>
</dbReference>
<feature type="transmembrane region" description="Helical" evidence="1">
    <location>
        <begin position="168"/>
        <end position="192"/>
    </location>
</feature>
<sequence>MHPGLFLSGLLHQLGAGLIVAYSVWKPIAALVLFTGMWALALRFLPRRDDRRLALVLGLFCASPIAAFIGWSGVGGPAFSLSIDFITGELWAGTWLWGYQFTALAIGCMPLAILAYERGREGGPRRMLAAAGGLGLLCAWLQPWQGVTVAFVLVAAELWALHRTPRRLVAAAVEVTGPLLAIAAPLVYYLLLSRFDPSWELAGQVNELPRWDLHVIVLGLLPLGLPALLAVRLPAPEFGDVALRAWVPAGLLVYLLPFGTFPFHAFQGLGLPLAVLAVAGVRARLGDRPLWSAGVRGWVVAAVVLLVVPGTIYRVTELRDAINRGYQPFFLEDGERDALRFLDDTPEAGGVITGVYLGPVVPAYTGRETYIGAGSWTPDYDRRRRETQALFSGRLSPAEAERIVRASGARFIFVDCHGRPDISAAVRGFTDPPRRFGCATVYRVRD</sequence>
<accession>A0ABY5PDR1</accession>
<keyword evidence="1" id="KW-0472">Membrane</keyword>
<dbReference type="EMBL" id="CP088295">
    <property type="protein sequence ID" value="UUY02773.1"/>
    <property type="molecule type" value="Genomic_DNA"/>
</dbReference>
<dbReference type="Proteomes" id="UP001058860">
    <property type="component" value="Chromosome"/>
</dbReference>
<keyword evidence="1" id="KW-1133">Transmembrane helix</keyword>
<evidence type="ECO:0000313" key="2">
    <source>
        <dbReference type="EMBL" id="UUY02773.1"/>
    </source>
</evidence>
<feature type="transmembrane region" description="Helical" evidence="1">
    <location>
        <begin position="128"/>
        <end position="156"/>
    </location>
</feature>
<name>A0ABY5PDR1_9ACTN</name>
<reference evidence="3" key="1">
    <citation type="submission" date="2021-11" db="EMBL/GenBank/DDBJ databases">
        <title>Cultivation dependent microbiological survey of springs from the worlds oldest radium mine currently devoted to the extraction of radon-saturated water.</title>
        <authorList>
            <person name="Kapinusova G."/>
            <person name="Smrhova T."/>
            <person name="Strejcek M."/>
            <person name="Suman J."/>
            <person name="Jani K."/>
            <person name="Pajer P."/>
            <person name="Uhlik O."/>
        </authorList>
    </citation>
    <scope>NUCLEOTIDE SEQUENCE [LARGE SCALE GENOMIC DNA]</scope>
    <source>
        <strain evidence="3">J379</strain>
    </source>
</reference>
<evidence type="ECO:0008006" key="4">
    <source>
        <dbReference type="Google" id="ProtNLM"/>
    </source>
</evidence>
<organism evidence="2 3">
    <name type="scientific">Svornostia abyssi</name>
    <dbReference type="NCBI Taxonomy" id="2898438"/>
    <lineage>
        <taxon>Bacteria</taxon>
        <taxon>Bacillati</taxon>
        <taxon>Actinomycetota</taxon>
        <taxon>Thermoleophilia</taxon>
        <taxon>Solirubrobacterales</taxon>
        <taxon>Baekduiaceae</taxon>
        <taxon>Svornostia</taxon>
    </lineage>
</organism>
<keyword evidence="3" id="KW-1185">Reference proteome</keyword>
<feature type="transmembrane region" description="Helical" evidence="1">
    <location>
        <begin position="94"/>
        <end position="116"/>
    </location>
</feature>
<evidence type="ECO:0000256" key="1">
    <source>
        <dbReference type="SAM" id="Phobius"/>
    </source>
</evidence>
<feature type="transmembrane region" description="Helical" evidence="1">
    <location>
        <begin position="27"/>
        <end position="46"/>
    </location>
</feature>
<gene>
    <name evidence="2" type="ORF">LRS13_19100</name>
</gene>
<feature type="transmembrane region" description="Helical" evidence="1">
    <location>
        <begin position="53"/>
        <end position="74"/>
    </location>
</feature>